<evidence type="ECO:0000256" key="5">
    <source>
        <dbReference type="ARBA" id="ARBA00022729"/>
    </source>
</evidence>
<dbReference type="EMBL" id="OU900099">
    <property type="protein sequence ID" value="CAG9862887.1"/>
    <property type="molecule type" value="Genomic_DNA"/>
</dbReference>
<feature type="coiled-coil region" evidence="9">
    <location>
        <begin position="2146"/>
        <end position="2331"/>
    </location>
</feature>
<evidence type="ECO:0000256" key="1">
    <source>
        <dbReference type="ARBA" id="ARBA00004267"/>
    </source>
</evidence>
<proteinExistence type="predicted"/>
<dbReference type="OrthoDB" id="2020852at2759"/>
<dbReference type="InterPro" id="IPR019528">
    <property type="entry name" value="PACT_domain"/>
</dbReference>
<keyword evidence="3" id="KW-0597">Phosphoprotein</keyword>
<dbReference type="SUPFAM" id="SSF52058">
    <property type="entry name" value="L domain-like"/>
    <property type="match status" value="3"/>
</dbReference>
<feature type="coiled-coil region" evidence="9">
    <location>
        <begin position="523"/>
        <end position="572"/>
    </location>
</feature>
<feature type="domain" description="Pericentrin/AKAP-450 centrosomal targeting" evidence="11">
    <location>
        <begin position="3152"/>
        <end position="3221"/>
    </location>
</feature>
<evidence type="ECO:0000313" key="12">
    <source>
        <dbReference type="EMBL" id="CAG9862887.1"/>
    </source>
</evidence>
<dbReference type="InterPro" id="IPR032675">
    <property type="entry name" value="LRR_dom_sf"/>
</dbReference>
<feature type="coiled-coil region" evidence="9">
    <location>
        <begin position="1878"/>
        <end position="1982"/>
    </location>
</feature>
<evidence type="ECO:0000256" key="2">
    <source>
        <dbReference type="ARBA" id="ARBA00022490"/>
    </source>
</evidence>
<dbReference type="PANTHER" id="PTHR24366">
    <property type="entry name" value="IG(IMMUNOGLOBULIN) AND LRR(LEUCINE RICH REPEAT) DOMAINS"/>
    <property type="match status" value="1"/>
</dbReference>
<dbReference type="SMART" id="SM00369">
    <property type="entry name" value="LRR_TYP"/>
    <property type="match status" value="18"/>
</dbReference>
<keyword evidence="6" id="KW-0677">Repeat</keyword>
<sequence>MDEKDPPHTKNSGDSDSESTSLSLPILDDSKNKSEEISEVSEHISSNIDSVENDRSFQEIEIMNNLIEPDVEHISQEKPCALDNSDKSEISLNFIQTLENQVLPIYKEDINSNNSYKESPKDESFDIFANLDLDDKSLSKMKLSADISLDEKNLNATNFALNSTDSELTKRIKEFEELVALKDNAIAALTTELDSIKESSNLNTGSTLSTTEYKQLQDEWHVKMAEYTTTISYKNEIIQQLTDSLEQSVKERNDMAQEILEFKKQMDKLKLNIRNVDEEIPPDQIKSDVQLDKSFELISPRLINENLNNEYVSLEKTLNLTQQKLLQNLNSRFNAILEEEIAKHREVYDLEVKTLKDNMAIEKEDFESEIARHRKLLDELKSGSAHLLDIRNELEAKHSQEVEELRTYFEQKCAELEKNYSDEIFSHHSRKISSSSCSEAELNSDVPFSNPSGPEGDCLHANQLNLNKKDIINLQNELNSLINKISKCDLDTISDEDFTNLKSEIGRSNLLSLLKFDASPVKIKHKISDSKNYEQKYEEMKDEYEDKLNDTKEKYEREIAYLRDQLENFEKRLNITSTAQEVGSSGEFEITEVIQSYERRLQEQVSLAKLDIISALELQIQHLASNETSDDEWPTELLRLRDKFKEKYEAQMKTLIQDHKREIETLKDEHLKVLNGALERSRRRSLRDDDSISKVETQAIRERDILQRQLSALRKLLGELVRYFTQCEDELNNTLVDELLKNGFDKNLTQIEEELNLTISSPNSSSKTSDSTVTRVHLIPNVTDLINLIESSSTEDGDSRDISIDLKNELELCLEKLKHEANAILALTNNIRSSTDPSTKNLNLEEQVSSLTRKLFIEGQVNDDLESQLKEIQVYAETLEKEKDHRSGQKEIISESYGEQDSLMHCSDVRKQKMFLILKSFVFFMCIGALNSECSFLNEVFSCHNTDIVDLYKEYFRDKWKTSLVSISEIKVFDSNISKIEYFYKLPQLGNITTLEFINCQLSMIHTNAFHDFKRLKKLDLSHNQLKEVYFTILLSVTLEKLSLGHNNILFIDINFSKWKNLKLLDLSFNQITSIDFQVIRAIPTINFSHNRINSIVPYQMQYLGELDFVKLNISRNDLDTYDEHQFFVIIDWLDLSYNNLKVVNMKYSKNYLSLAHSKVVSFDEKISVKYADLTAVDGIEQVKLISDHLVLKNNRFGDLATFKIDLRSFYDNTLHHLDLSNSSITSIPENYFTNIIDCYLLNLSYNNIVMIKEHTFRYSNIQHVDLSHSNVKSLEVASLKDGIFGVFKLNNNKISGLNRAFQNTSITHVDLSFNLLTHLRDSFFENLSNVKILDLSNCFIRKIDAGAFKTLDYLEYLDLSYNNLTVVESKVFDQLSIGYLNLKGNGIKALNSHSFSNLHNITELDLSDMKIETIANSCFYNLSIVREINLSNNNIQLVHSNLFIETPALKRIDLSDNPINTLNRFSNKISLIDLILSFKGTLQSDQISNFHIENLTLKNSCIKTVKNGSFKGLYSLKYLYFNNSDIKNVESNALIELFNLQFLDAQNLFKNIKILKEGMFQDLNKVDNLNLSNTNLYSIESKAFYGLNRAELLQLNDNQIKEIVDDTFVGLGFLTELNLSNNRITTLQTNCFFGLDSLKILLLSDNGLNDLAENIFAPLSQLEILDLQNNKLTVLHNDRLKGIPNLLELNLSRNNLKTLKTGVFQYLPELRYLNLMLNNLGEFGSPQHSFKFGVLSNLKRLEYLDLTYNHFSTLIVKNVFMSLKSLRQLHLNHNDLKLFDFDSLLVNSKEVEFVGISYNKWHCEYLSNVIELLYNKSVNYMPQIPIFDDDNIEGDPMKSLAEIEEKARNLLSQEKTGTDPALLRLLHEFCRVCEKVKEEAKRDRYDLIKQIEAADKKYKFTQKFLEEQAMEREQERDEAQKRIDSLINQLKDRDKDKAALERTNSEVERLEHQLQEKSAALELALSKLKEVESERKDSIEKNIILREIIRDLESQTESKSKEIDQYVTAVKKLQCIVEQQDKVSEKLADNSTRNITDVDDLYKHLDDLENEVQTLRLQSELAGNEGASKQFRKQLYEIECQVDRKTKELETLHSTGSTNCSSPSEDVSAREVVFPKSPKKMEDCEVPLQQLARLKEKLIRHSRAEDAAMKRIRDLEMQVFRLKQEAEETSGEREYLRKQIQEQLVLISDLQIRLDEQRIRGDNIEKQNNTAFELKIYDLQNEIAALKEKLQQKEKAIGNQQVLLAETQERLRNLENELATSKDDELLVGMQKEIEMLRKDNGEMKDKMQNDANMVPNLVENIISDKNSDMARLRMKLDDTEKLLEEYTTLKLDKKDLQTLANIKNNGTSLEELFSILDLSRGDTIRKMEQTGNFSTPSLFAQKKIQEENTLAPDISAILGPGHHSGDVQSRNSTELSKKVHFEDDFKKEIADLKNQIETRDNRIKEFDEKMKILNNLESKIEKLQAALDETEKILSTTKETFEMEQKELKEKINNLTVTITEKKLHLEEAQKRIQILEDDSKRKDTAYQDLVRENKKLDKELNTTINLLKSKCEELDVLTTQHSLKSSEVAALQKRINHISAELFESDSRYKKLKETLKNNEGEMDNLHRELDSKLDQIESITNELSNTKEKLSKKRKIVRELQDSVESQTKQLDILQGQRKQQDEIILDKSAATDILTEDIDRYKLDISILENEIKKLKQGDVAKLKNQLEEKETKLSELNGERNRLEELIKEKEKIIVQMTEDSHQLHANLTSIQSKINESGNLIDLGRKLKKEQKKTAELMQEIHSLKAQLMQYRSNDMTSSVDEIADQLKKELDYSNKIDSSILIAVSDQSLNSISETHDVETYKKALAKERLNKKQLLQHVHKLQSKINALQDDLDKERSALNQNKIEEARVIQELKIQLHTLMKNDEELKKSLRDKNTEKENLEEELNRLKAKNSQSESTEYKKLPSNEAIELKQLRRNFDVLQGEKNQLTNELNNLKRSQLEMETGYKCTKDMLALEVQRKNKFEEKVHVLLVREKELKDSLMRKNLEMERVVDEMSQEKADLVKQKLELLQRLKCNNPFKARNTANKQPSGDEFLEKIEELNNALIDNKKFIDLISRLTNEKKRVEYELDIAKRSNKDFNMQVSTNDLMARADYLFAKTLKLESIRKALVFQKSYLMGYLISHKRECSVSALPDPIVQRQQFRLEFTLKHRFRAHVFAVISLIRMKYLVRRWNSGVRLAGNINSRHYRHAGDANELAYQASSTRFQVGQPVSSQFFQNVPSAAPATRNLNPFRQQETDIVEEDPWSGNSPPSKENYPFRSKQEVPQVTQLLDQFAERFENIQENLRLNN</sequence>
<name>A0A9N9XSR2_PHYSR</name>
<keyword evidence="4" id="KW-0433">Leucine-rich repeat</keyword>
<keyword evidence="13" id="KW-1185">Reference proteome</keyword>
<dbReference type="PROSITE" id="PS51450">
    <property type="entry name" value="LRR"/>
    <property type="match status" value="4"/>
</dbReference>
<evidence type="ECO:0000256" key="4">
    <source>
        <dbReference type="ARBA" id="ARBA00022614"/>
    </source>
</evidence>
<accession>A0A9N9XSR2</accession>
<evidence type="ECO:0000256" key="6">
    <source>
        <dbReference type="ARBA" id="ARBA00022737"/>
    </source>
</evidence>
<feature type="compositionally biased region" description="Basic and acidic residues" evidence="10">
    <location>
        <begin position="1"/>
        <end position="13"/>
    </location>
</feature>
<feature type="coiled-coil region" evidence="9">
    <location>
        <begin position="356"/>
        <end position="383"/>
    </location>
</feature>
<evidence type="ECO:0000256" key="7">
    <source>
        <dbReference type="ARBA" id="ARBA00023054"/>
    </source>
</evidence>
<feature type="coiled-coil region" evidence="9">
    <location>
        <begin position="2592"/>
        <end position="2801"/>
    </location>
</feature>
<dbReference type="PANTHER" id="PTHR24366:SF161">
    <property type="entry name" value="TIR DOMAIN-CONTAINING PROTEIN"/>
    <property type="match status" value="1"/>
</dbReference>
<protein>
    <recommendedName>
        <fullName evidence="11">Pericentrin/AKAP-450 centrosomal targeting domain-containing protein</fullName>
    </recommendedName>
</protein>
<dbReference type="Pfam" id="PF13855">
    <property type="entry name" value="LRR_8"/>
    <property type="match status" value="6"/>
</dbReference>
<dbReference type="Gene3D" id="3.80.10.10">
    <property type="entry name" value="Ribonuclease Inhibitor"/>
    <property type="match status" value="5"/>
</dbReference>
<dbReference type="InterPro" id="IPR003591">
    <property type="entry name" value="Leu-rich_rpt_typical-subtyp"/>
</dbReference>
<feature type="region of interest" description="Disordered" evidence="10">
    <location>
        <begin position="3288"/>
        <end position="3312"/>
    </location>
</feature>
<dbReference type="GO" id="GO:0005737">
    <property type="term" value="C:cytoplasm"/>
    <property type="evidence" value="ECO:0007669"/>
    <property type="project" value="UniProtKB-ARBA"/>
</dbReference>
<feature type="compositionally biased region" description="Basic and acidic residues" evidence="10">
    <location>
        <begin position="28"/>
        <end position="42"/>
    </location>
</feature>
<feature type="coiled-coil region" evidence="9">
    <location>
        <begin position="238"/>
        <end position="279"/>
    </location>
</feature>
<gene>
    <name evidence="12" type="ORF">PHYEVI_LOCUS9191</name>
</gene>
<comment type="subcellular location">
    <subcellularLocation>
        <location evidence="1">Cytoplasm</location>
        <location evidence="1">Cytoskeleton</location>
        <location evidence="1">Microtubule organizing center</location>
    </subcellularLocation>
</comment>
<dbReference type="GO" id="GO:0005815">
    <property type="term" value="C:microtubule organizing center"/>
    <property type="evidence" value="ECO:0007669"/>
    <property type="project" value="UniProtKB-SubCell"/>
</dbReference>
<feature type="coiled-coil region" evidence="9">
    <location>
        <begin position="464"/>
        <end position="491"/>
    </location>
</feature>
<feature type="region of interest" description="Disordered" evidence="10">
    <location>
        <begin position="1"/>
        <end position="45"/>
    </location>
</feature>
<dbReference type="Proteomes" id="UP001153712">
    <property type="component" value="Chromosome 6"/>
</dbReference>
<reference evidence="12" key="1">
    <citation type="submission" date="2022-01" db="EMBL/GenBank/DDBJ databases">
        <authorList>
            <person name="King R."/>
        </authorList>
    </citation>
    <scope>NUCLEOTIDE SEQUENCE</scope>
</reference>
<dbReference type="Pfam" id="PF10495">
    <property type="entry name" value="PACT_coil_coil"/>
    <property type="match status" value="1"/>
</dbReference>
<keyword evidence="8" id="KW-0206">Cytoskeleton</keyword>
<feature type="coiled-coil region" evidence="9">
    <location>
        <begin position="2424"/>
        <end position="2549"/>
    </location>
</feature>
<evidence type="ECO:0000313" key="13">
    <source>
        <dbReference type="Proteomes" id="UP001153712"/>
    </source>
</evidence>
<evidence type="ECO:0000256" key="8">
    <source>
        <dbReference type="ARBA" id="ARBA00023212"/>
    </source>
</evidence>
<evidence type="ECO:0000256" key="9">
    <source>
        <dbReference type="SAM" id="Coils"/>
    </source>
</evidence>
<feature type="coiled-coil region" evidence="9">
    <location>
        <begin position="2853"/>
        <end position="2990"/>
    </location>
</feature>
<keyword evidence="7 9" id="KW-0175">Coiled coil</keyword>
<feature type="compositionally biased region" description="Low complexity" evidence="10">
    <location>
        <begin position="14"/>
        <end position="24"/>
    </location>
</feature>
<evidence type="ECO:0000256" key="10">
    <source>
        <dbReference type="SAM" id="MobiDB-lite"/>
    </source>
</evidence>
<dbReference type="FunFam" id="3.80.10.10:FF:001164">
    <property type="entry name" value="GH01279p"/>
    <property type="match status" value="1"/>
</dbReference>
<keyword evidence="2" id="KW-0963">Cytoplasm</keyword>
<dbReference type="SMART" id="SM00365">
    <property type="entry name" value="LRR_SD22"/>
    <property type="match status" value="7"/>
</dbReference>
<dbReference type="InterPro" id="IPR001611">
    <property type="entry name" value="Leu-rich_rpt"/>
</dbReference>
<feature type="coiled-coil region" evidence="9">
    <location>
        <begin position="2039"/>
        <end position="2066"/>
    </location>
</feature>
<evidence type="ECO:0000259" key="11">
    <source>
        <dbReference type="Pfam" id="PF10495"/>
    </source>
</evidence>
<organism evidence="12 13">
    <name type="scientific">Phyllotreta striolata</name>
    <name type="common">Striped flea beetle</name>
    <name type="synonym">Crioceris striolata</name>
    <dbReference type="NCBI Taxonomy" id="444603"/>
    <lineage>
        <taxon>Eukaryota</taxon>
        <taxon>Metazoa</taxon>
        <taxon>Ecdysozoa</taxon>
        <taxon>Arthropoda</taxon>
        <taxon>Hexapoda</taxon>
        <taxon>Insecta</taxon>
        <taxon>Pterygota</taxon>
        <taxon>Neoptera</taxon>
        <taxon>Endopterygota</taxon>
        <taxon>Coleoptera</taxon>
        <taxon>Polyphaga</taxon>
        <taxon>Cucujiformia</taxon>
        <taxon>Chrysomeloidea</taxon>
        <taxon>Chrysomelidae</taxon>
        <taxon>Galerucinae</taxon>
        <taxon>Alticini</taxon>
        <taxon>Phyllotreta</taxon>
    </lineage>
</organism>
<evidence type="ECO:0000256" key="3">
    <source>
        <dbReference type="ARBA" id="ARBA00022553"/>
    </source>
</evidence>
<keyword evidence="5" id="KW-0732">Signal</keyword>
<feature type="coiled-coil region" evidence="9">
    <location>
        <begin position="3027"/>
        <end position="3061"/>
    </location>
</feature>